<dbReference type="AlphaFoldDB" id="A0A015V2E1"/>
<accession>A0A015V2E1</accession>
<name>A0A015V2E1_BACFG</name>
<protein>
    <submittedName>
        <fullName evidence="2">Uncharacterized protein</fullName>
    </submittedName>
</protein>
<reference evidence="2 3" key="1">
    <citation type="submission" date="2014-02" db="EMBL/GenBank/DDBJ databases">
        <authorList>
            <person name="Sears C."/>
            <person name="Carroll K."/>
            <person name="Sack B.R."/>
            <person name="Qadri F."/>
            <person name="Myers L.L."/>
            <person name="Chung G.-T."/>
            <person name="Escheverria P."/>
            <person name="Fraser C.M."/>
            <person name="Sadzewicz L."/>
            <person name="Shefchek K.A."/>
            <person name="Tallon L."/>
            <person name="Das S.P."/>
            <person name="Daugherty S."/>
            <person name="Mongodin E.F."/>
        </authorList>
    </citation>
    <scope>NUCLEOTIDE SEQUENCE [LARGE SCALE GENOMIC DNA]</scope>
    <source>
        <strain evidence="3">3998T(B)3</strain>
    </source>
</reference>
<dbReference type="Proteomes" id="UP000020773">
    <property type="component" value="Unassembled WGS sequence"/>
</dbReference>
<keyword evidence="1" id="KW-0812">Transmembrane</keyword>
<organism evidence="2 3">
    <name type="scientific">Bacteroides fragilis str. 3998T(B)3</name>
    <dbReference type="NCBI Taxonomy" id="1339316"/>
    <lineage>
        <taxon>Bacteria</taxon>
        <taxon>Pseudomonadati</taxon>
        <taxon>Bacteroidota</taxon>
        <taxon>Bacteroidia</taxon>
        <taxon>Bacteroidales</taxon>
        <taxon>Bacteroidaceae</taxon>
        <taxon>Bacteroides</taxon>
    </lineage>
</organism>
<proteinExistence type="predicted"/>
<keyword evidence="1" id="KW-1133">Transmembrane helix</keyword>
<feature type="transmembrane region" description="Helical" evidence="1">
    <location>
        <begin position="7"/>
        <end position="26"/>
    </location>
</feature>
<evidence type="ECO:0000313" key="2">
    <source>
        <dbReference type="EMBL" id="EXY89451.1"/>
    </source>
</evidence>
<evidence type="ECO:0000313" key="3">
    <source>
        <dbReference type="Proteomes" id="UP000020773"/>
    </source>
</evidence>
<comment type="caution">
    <text evidence="2">The sequence shown here is derived from an EMBL/GenBank/DDBJ whole genome shotgun (WGS) entry which is preliminary data.</text>
</comment>
<gene>
    <name evidence="2" type="ORF">M125_3890</name>
</gene>
<dbReference type="EMBL" id="JGDB01000250">
    <property type="protein sequence ID" value="EXY89451.1"/>
    <property type="molecule type" value="Genomic_DNA"/>
</dbReference>
<dbReference type="PATRIC" id="fig|1339316.3.peg.3673"/>
<keyword evidence="1" id="KW-0472">Membrane</keyword>
<sequence length="49" mass="5793">MKMMKSTFFEFIVALLDYYCVSLLSFKEDIFKISSFPSFIKPLSPNQFL</sequence>
<evidence type="ECO:0000256" key="1">
    <source>
        <dbReference type="SAM" id="Phobius"/>
    </source>
</evidence>